<dbReference type="OrthoDB" id="417245at2759"/>
<keyword evidence="2" id="KW-1185">Reference proteome</keyword>
<protein>
    <submittedName>
        <fullName evidence="1">Uncharacterized protein</fullName>
    </submittedName>
</protein>
<dbReference type="AlphaFoldDB" id="A0A813DI37"/>
<dbReference type="EMBL" id="CAJNNV010001502">
    <property type="protein sequence ID" value="CAE8585199.1"/>
    <property type="molecule type" value="Genomic_DNA"/>
</dbReference>
<comment type="caution">
    <text evidence="1">The sequence shown here is derived from an EMBL/GenBank/DDBJ whole genome shotgun (WGS) entry which is preliminary data.</text>
</comment>
<accession>A0A813DI37</accession>
<evidence type="ECO:0000313" key="1">
    <source>
        <dbReference type="EMBL" id="CAE8585199.1"/>
    </source>
</evidence>
<name>A0A813DI37_POLGL</name>
<organism evidence="1 2">
    <name type="scientific">Polarella glacialis</name>
    <name type="common">Dinoflagellate</name>
    <dbReference type="NCBI Taxonomy" id="89957"/>
    <lineage>
        <taxon>Eukaryota</taxon>
        <taxon>Sar</taxon>
        <taxon>Alveolata</taxon>
        <taxon>Dinophyceae</taxon>
        <taxon>Suessiales</taxon>
        <taxon>Suessiaceae</taxon>
        <taxon>Polarella</taxon>
    </lineage>
</organism>
<proteinExistence type="predicted"/>
<sequence>PVMIKLPGTLGPAEADTLRLSLLDAVVYFNSTFNKLESDASPRFYFASREHITLHFPSPTEQMKLLAQRLGKIAGIDWQWVEMIFHVYAPGALPGNLHLDNFNRQLRPYRIASASVFLDDLAEVGTVFPLMSYMDEEGRVVAASHSASQEDELNLWNDRLNISRLQAGANGYSYRRVEVDELNEFRRQTLLEALAMCQGDRLRQAPVVPEKGTAYFWRNYGGPGGEDEVRAIHAGCGAKNDLKIIATAWFRDGPGPYDTHDAFWSPTWLEEQEAESSSERQLSLSRLKIEAIGVRSFQENWVRELYLDQQKAAESLWGREGKVEMAARQREHFNAKTWISNELYYGLVDEVGYGFTLPVGGPDIKRSKEGP</sequence>
<evidence type="ECO:0000313" key="2">
    <source>
        <dbReference type="Proteomes" id="UP000654075"/>
    </source>
</evidence>
<feature type="non-terminal residue" evidence="1">
    <location>
        <position position="1"/>
    </location>
</feature>
<gene>
    <name evidence="1" type="ORF">PGLA1383_LOCUS4112</name>
</gene>
<dbReference type="Gene3D" id="2.60.120.620">
    <property type="entry name" value="q2cbj1_9rhob like domain"/>
    <property type="match status" value="1"/>
</dbReference>
<dbReference type="Proteomes" id="UP000654075">
    <property type="component" value="Unassembled WGS sequence"/>
</dbReference>
<reference evidence="1" key="1">
    <citation type="submission" date="2021-02" db="EMBL/GenBank/DDBJ databases">
        <authorList>
            <person name="Dougan E. K."/>
            <person name="Rhodes N."/>
            <person name="Thang M."/>
            <person name="Chan C."/>
        </authorList>
    </citation>
    <scope>NUCLEOTIDE SEQUENCE</scope>
</reference>